<evidence type="ECO:0000313" key="2">
    <source>
        <dbReference type="EMBL" id="RIE06010.1"/>
    </source>
</evidence>
<dbReference type="Pfam" id="PF07314">
    <property type="entry name" value="Lit"/>
    <property type="match status" value="1"/>
</dbReference>
<dbReference type="InterPro" id="IPR010178">
    <property type="entry name" value="Lit"/>
</dbReference>
<dbReference type="EMBL" id="QXIS01000028">
    <property type="protein sequence ID" value="RIE06010.1"/>
    <property type="molecule type" value="Genomic_DNA"/>
</dbReference>
<dbReference type="OrthoDB" id="9813051at2"/>
<gene>
    <name evidence="2" type="ORF">SMC7_04560</name>
</gene>
<accession>A0A398CV17</accession>
<feature type="transmembrane region" description="Helical" evidence="1">
    <location>
        <begin position="180"/>
        <end position="201"/>
    </location>
</feature>
<evidence type="ECO:0000313" key="3">
    <source>
        <dbReference type="Proteomes" id="UP000266328"/>
    </source>
</evidence>
<proteinExistence type="predicted"/>
<feature type="transmembrane region" description="Helical" evidence="1">
    <location>
        <begin position="7"/>
        <end position="28"/>
    </location>
</feature>
<name>A0A398CV17_9BACT</name>
<protein>
    <submittedName>
        <fullName evidence="2">DUF1461 domain-containing protein</fullName>
    </submittedName>
</protein>
<keyword evidence="1" id="KW-0812">Transmembrane</keyword>
<dbReference type="AlphaFoldDB" id="A0A398CV17"/>
<sequence>MPAPIILATATAVVAVLLTPFSLLVNFMPLQRLLLSMVGTTGGAVPRFDVAEAVRRVTDLLKYLALRRPLPNDGFYSPLELAHMGDVQAIFQGVYLTAFVSCLLTVVLVVLLRRNGRDVRRVARAAGITVLALVAALGTASVTIGFDALFITFHELAFANNFWLLPEDSGLIRLFPENYFMSYFFVTLGASLIAAIFLTILSRRRRTLRL</sequence>
<dbReference type="RefSeq" id="WP_119089167.1">
    <property type="nucleotide sequence ID" value="NZ_QXIS01000028.1"/>
</dbReference>
<comment type="caution">
    <text evidence="2">The sequence shown here is derived from an EMBL/GenBank/DDBJ whole genome shotgun (WGS) entry which is preliminary data.</text>
</comment>
<feature type="transmembrane region" description="Helical" evidence="1">
    <location>
        <begin position="125"/>
        <end position="153"/>
    </location>
</feature>
<keyword evidence="3" id="KW-1185">Reference proteome</keyword>
<organism evidence="2 3">
    <name type="scientific">Candidatus Cryosericum terrychapinii</name>
    <dbReference type="NCBI Taxonomy" id="2290919"/>
    <lineage>
        <taxon>Bacteria</taxon>
        <taxon>Pseudomonadati</taxon>
        <taxon>Caldisericota/Cryosericota group</taxon>
        <taxon>Candidatus Cryosericota</taxon>
        <taxon>Candidatus Cryosericia</taxon>
        <taxon>Candidatus Cryosericales</taxon>
        <taxon>Candidatus Cryosericaceae</taxon>
        <taxon>Candidatus Cryosericum</taxon>
    </lineage>
</organism>
<feature type="transmembrane region" description="Helical" evidence="1">
    <location>
        <begin position="89"/>
        <end position="113"/>
    </location>
</feature>
<evidence type="ECO:0000256" key="1">
    <source>
        <dbReference type="SAM" id="Phobius"/>
    </source>
</evidence>
<reference evidence="2 3" key="1">
    <citation type="submission" date="2018-09" db="EMBL/GenBank/DDBJ databases">
        <title>Discovery and Ecogenomic Context for Candidatus Cryosericales, a Global Caldiserica Order Active in Thawing Permafrost.</title>
        <authorList>
            <person name="Martinez M.A."/>
            <person name="Woodcroft B.J."/>
            <person name="Ignacio Espinoza J.C."/>
            <person name="Zayed A."/>
            <person name="Singleton C.M."/>
            <person name="Boyd J."/>
            <person name="Li Y.-F."/>
            <person name="Purvine S."/>
            <person name="Maughan H."/>
            <person name="Hodgkins S.B."/>
            <person name="Anderson D."/>
            <person name="Sederholm M."/>
            <person name="Temperton B."/>
            <person name="Saleska S.R."/>
            <person name="Tyson G.W."/>
            <person name="Rich V.I."/>
        </authorList>
    </citation>
    <scope>NUCLEOTIDE SEQUENCE [LARGE SCALE GENOMIC DNA]</scope>
    <source>
        <strain evidence="2 3">SMC7</strain>
    </source>
</reference>
<keyword evidence="1" id="KW-1133">Transmembrane helix</keyword>
<keyword evidence="1" id="KW-0472">Membrane</keyword>
<dbReference type="Proteomes" id="UP000266328">
    <property type="component" value="Unassembled WGS sequence"/>
</dbReference>